<dbReference type="InterPro" id="IPR001753">
    <property type="entry name" value="Enoyl-CoA_hydra/iso"/>
</dbReference>
<evidence type="ECO:0000313" key="6">
    <source>
        <dbReference type="Proteomes" id="UP000095284"/>
    </source>
</evidence>
<comment type="subcellular location">
    <subcellularLocation>
        <location evidence="1">Peroxisome</location>
    </subcellularLocation>
</comment>
<evidence type="ECO:0000313" key="7">
    <source>
        <dbReference type="Proteomes" id="UP000659654"/>
    </source>
</evidence>
<dbReference type="GO" id="GO:0004165">
    <property type="term" value="F:delta(3)-delta(2)-enoyl-CoA isomerase activity"/>
    <property type="evidence" value="ECO:0007669"/>
    <property type="project" value="UniProtKB-ARBA"/>
</dbReference>
<accession>A0A1I7SFI8</accession>
<evidence type="ECO:0000256" key="2">
    <source>
        <dbReference type="ARBA" id="ARBA00023140"/>
    </source>
</evidence>
<proteinExistence type="predicted"/>
<evidence type="ECO:0000313" key="8">
    <source>
        <dbReference type="WBParaSite" id="BXY_1180000.1"/>
    </source>
</evidence>
<reference evidence="8" key="1">
    <citation type="submission" date="2016-11" db="UniProtKB">
        <authorList>
            <consortium name="WormBaseParasite"/>
        </authorList>
    </citation>
    <scope>IDENTIFICATION</scope>
</reference>
<dbReference type="PANTHER" id="PTHR43684:SF1">
    <property type="entry name" value="ENOYL-COA DELTA ISOMERASE 2"/>
    <property type="match status" value="1"/>
</dbReference>
<dbReference type="InterPro" id="IPR051053">
    <property type="entry name" value="ECH/Chromodomain_protein"/>
</dbReference>
<dbReference type="Proteomes" id="UP000582659">
    <property type="component" value="Unassembled WGS sequence"/>
</dbReference>
<dbReference type="InterPro" id="IPR029045">
    <property type="entry name" value="ClpP/crotonase-like_dom_sf"/>
</dbReference>
<keyword evidence="3" id="KW-0413">Isomerase</keyword>
<organism evidence="6 8">
    <name type="scientific">Bursaphelenchus xylophilus</name>
    <name type="common">Pinewood nematode worm</name>
    <name type="synonym">Aphelenchoides xylophilus</name>
    <dbReference type="NCBI Taxonomy" id="6326"/>
    <lineage>
        <taxon>Eukaryota</taxon>
        <taxon>Metazoa</taxon>
        <taxon>Ecdysozoa</taxon>
        <taxon>Nematoda</taxon>
        <taxon>Chromadorea</taxon>
        <taxon>Rhabditida</taxon>
        <taxon>Tylenchina</taxon>
        <taxon>Tylenchomorpha</taxon>
        <taxon>Aphelenchoidea</taxon>
        <taxon>Aphelenchoididae</taxon>
        <taxon>Bursaphelenchus</taxon>
    </lineage>
</organism>
<dbReference type="Gene3D" id="3.90.226.10">
    <property type="entry name" value="2-enoyl-CoA Hydratase, Chain A, domain 1"/>
    <property type="match status" value="1"/>
</dbReference>
<keyword evidence="2" id="KW-0576">Peroxisome</keyword>
<evidence type="ECO:0000313" key="5">
    <source>
        <dbReference type="EMBL" id="CAG9079099.1"/>
    </source>
</evidence>
<evidence type="ECO:0000256" key="1">
    <source>
        <dbReference type="ARBA" id="ARBA00004275"/>
    </source>
</evidence>
<reference evidence="5" key="2">
    <citation type="submission" date="2020-08" db="EMBL/GenBank/DDBJ databases">
        <authorList>
            <person name="Kikuchi T."/>
        </authorList>
    </citation>
    <scope>NUCLEOTIDE SEQUENCE</scope>
    <source>
        <strain evidence="4">Ka4C1</strain>
    </source>
</reference>
<gene>
    <name evidence="4" type="ORF">BXYJ_LOCUS67</name>
</gene>
<dbReference type="Proteomes" id="UP000659654">
    <property type="component" value="Unassembled WGS sequence"/>
</dbReference>
<protein>
    <submittedName>
        <fullName evidence="4">(pine wood nematode) hypothetical protein</fullName>
    </submittedName>
</protein>
<evidence type="ECO:0000256" key="3">
    <source>
        <dbReference type="ARBA" id="ARBA00023235"/>
    </source>
</evidence>
<dbReference type="OrthoDB" id="409763at2759"/>
<dbReference type="Pfam" id="PF00378">
    <property type="entry name" value="ECH_1"/>
    <property type="match status" value="1"/>
</dbReference>
<dbReference type="Proteomes" id="UP000095284">
    <property type="component" value="Unplaced"/>
</dbReference>
<dbReference type="SUPFAM" id="SSF52096">
    <property type="entry name" value="ClpP/crotonase"/>
    <property type="match status" value="1"/>
</dbReference>
<dbReference type="eggNOG" id="KOG0016">
    <property type="taxonomic scope" value="Eukaryota"/>
</dbReference>
<evidence type="ECO:0000313" key="4">
    <source>
        <dbReference type="EMBL" id="CAD5207722.1"/>
    </source>
</evidence>
<dbReference type="SMR" id="A0A1I7SFI8"/>
<dbReference type="CDD" id="cd06558">
    <property type="entry name" value="crotonase-like"/>
    <property type="match status" value="1"/>
</dbReference>
<dbReference type="WBParaSite" id="BXY_1180000.1">
    <property type="protein sequence ID" value="BXY_1180000.1"/>
    <property type="gene ID" value="BXY_1180000"/>
</dbReference>
<dbReference type="PANTHER" id="PTHR43684">
    <property type="match status" value="1"/>
</dbReference>
<dbReference type="EMBL" id="CAJFDI010000001">
    <property type="protein sequence ID" value="CAD5207722.1"/>
    <property type="molecule type" value="Genomic_DNA"/>
</dbReference>
<dbReference type="EMBL" id="CAJFCV020000001">
    <property type="protein sequence ID" value="CAG9079099.1"/>
    <property type="molecule type" value="Genomic_DNA"/>
</dbReference>
<dbReference type="GO" id="GO:0005777">
    <property type="term" value="C:peroxisome"/>
    <property type="evidence" value="ECO:0007669"/>
    <property type="project" value="UniProtKB-SubCell"/>
</dbReference>
<name>A0A1I7SFI8_BURXY</name>
<sequence length="251" mass="28110">MPELITRREPPFFYITLNRPAKKNAINDELYDALPKLLRQINSDDEIIFTVLTGAGDFFSAGTELTAKQVRNVSDATPKYIETASELIEHKKIAIALLNGPAIGIAATILGLFDLVLATEKAYFLLPFTQLGLLAEGTSSTNWVHTMGRIKAAKHLIFSEKLSAKEAHEAGLISHVYPEANFKEECEKYLKYLTTLAPGSVLAVKELMVRDLRPQWRNTHVEEVKALIQRAKDPEMAEFMAKSIQKRKAKI</sequence>
<keyword evidence="7" id="KW-1185">Reference proteome</keyword>
<dbReference type="AlphaFoldDB" id="A0A1I7SFI8"/>